<name>A0A093HKP5_STRCA</name>
<comment type="subcellular location">
    <subcellularLocation>
        <location evidence="2">Nematocyst</location>
    </subcellularLocation>
    <subcellularLocation>
        <location evidence="1">Target cell membrane</location>
    </subcellularLocation>
</comment>
<dbReference type="PANTHER" id="PTHR40388">
    <property type="entry name" value="BRYOPORIN"/>
    <property type="match status" value="1"/>
</dbReference>
<evidence type="ECO:0000313" key="7">
    <source>
        <dbReference type="Proteomes" id="UP000053584"/>
    </source>
</evidence>
<feature type="non-terminal residue" evidence="6">
    <location>
        <position position="1"/>
    </location>
</feature>
<dbReference type="GO" id="GO:0042151">
    <property type="term" value="C:nematocyst"/>
    <property type="evidence" value="ECO:0007669"/>
    <property type="project" value="UniProtKB-SubCell"/>
</dbReference>
<keyword evidence="5" id="KW-0166">Nematocyst</keyword>
<dbReference type="PANTHER" id="PTHR40388:SF1">
    <property type="entry name" value="BRYOPORIN"/>
    <property type="match status" value="1"/>
</dbReference>
<evidence type="ECO:0000256" key="3">
    <source>
        <dbReference type="ARBA" id="ARBA00022537"/>
    </source>
</evidence>
<feature type="non-terminal residue" evidence="6">
    <location>
        <position position="176"/>
    </location>
</feature>
<dbReference type="InterPro" id="IPR015926">
    <property type="entry name" value="Cytolysin/lectin"/>
</dbReference>
<dbReference type="GO" id="GO:0006812">
    <property type="term" value="P:monoatomic cation transport"/>
    <property type="evidence" value="ECO:0007669"/>
    <property type="project" value="InterPro"/>
</dbReference>
<protein>
    <submittedName>
        <fullName evidence="6">Uncharacterized protein</fullName>
    </submittedName>
</protein>
<dbReference type="Gene3D" id="2.60.270.20">
    <property type="entry name" value="Cytolysin/lectin"/>
    <property type="match status" value="1"/>
</dbReference>
<evidence type="ECO:0000256" key="5">
    <source>
        <dbReference type="ARBA" id="ARBA00023331"/>
    </source>
</evidence>
<evidence type="ECO:0000313" key="6">
    <source>
        <dbReference type="EMBL" id="KFV82291.1"/>
    </source>
</evidence>
<dbReference type="GO" id="GO:0051715">
    <property type="term" value="P:cytolysis in another organism"/>
    <property type="evidence" value="ECO:0007669"/>
    <property type="project" value="InterPro"/>
</dbReference>
<keyword evidence="3" id="KW-1052">Target cell membrane</keyword>
<keyword evidence="4" id="KW-1053">Target membrane</keyword>
<dbReference type="GO" id="GO:0046931">
    <property type="term" value="P:pore complex assembly"/>
    <property type="evidence" value="ECO:0007669"/>
    <property type="project" value="InterPro"/>
</dbReference>
<evidence type="ECO:0000256" key="4">
    <source>
        <dbReference type="ARBA" id="ARBA00023298"/>
    </source>
</evidence>
<reference evidence="6 7" key="1">
    <citation type="submission" date="2014-04" db="EMBL/GenBank/DDBJ databases">
        <title>Genome evolution of avian class.</title>
        <authorList>
            <person name="Zhang G."/>
            <person name="Li C."/>
        </authorList>
    </citation>
    <scope>NUCLEOTIDE SEQUENCE [LARGE SCALE GENOMIC DNA]</scope>
    <source>
        <strain evidence="6">BGI_N308</strain>
    </source>
</reference>
<organism evidence="6 7">
    <name type="scientific">Struthio camelus australis</name>
    <dbReference type="NCBI Taxonomy" id="441894"/>
    <lineage>
        <taxon>Eukaryota</taxon>
        <taxon>Metazoa</taxon>
        <taxon>Chordata</taxon>
        <taxon>Craniata</taxon>
        <taxon>Vertebrata</taxon>
        <taxon>Euteleostomi</taxon>
        <taxon>Archelosauria</taxon>
        <taxon>Archosauria</taxon>
        <taxon>Dinosauria</taxon>
        <taxon>Saurischia</taxon>
        <taxon>Theropoda</taxon>
        <taxon>Coelurosauria</taxon>
        <taxon>Aves</taxon>
        <taxon>Palaeognathae</taxon>
        <taxon>Struthioniformes</taxon>
        <taxon>Struthionidae</taxon>
        <taxon>Struthio</taxon>
    </lineage>
</organism>
<dbReference type="InterPro" id="IPR050677">
    <property type="entry name" value="Actinoporin_PFT"/>
</dbReference>
<keyword evidence="4" id="KW-0472">Membrane</keyword>
<accession>A0A093HKP5</accession>
<dbReference type="Proteomes" id="UP000053584">
    <property type="component" value="Unassembled WGS sequence"/>
</dbReference>
<evidence type="ECO:0000256" key="1">
    <source>
        <dbReference type="ARBA" id="ARBA00004175"/>
    </source>
</evidence>
<dbReference type="GO" id="GO:0046930">
    <property type="term" value="C:pore complex"/>
    <property type="evidence" value="ECO:0007669"/>
    <property type="project" value="InterPro"/>
</dbReference>
<dbReference type="SUPFAM" id="SSF63724">
    <property type="entry name" value="Cytolysin/lectin"/>
    <property type="match status" value="1"/>
</dbReference>
<sequence length="176" mass="19866">ESMVRNINVCRSVVIEIMNKTRNVVLQDFRSYCFSGRVNSPLPFEIGPGSRGKCAFAKTPYSLRGSVGVLVCKLNSSVLAIMFSNPFDYVLYHIEFALEIFTADNHLGSLHNVYSNMMRNKTYSTSTLFQRGNADSEHETLEVSKGTIRVRAKMSNNEKAVMKVQIEDIDPPPYQK</sequence>
<dbReference type="GO" id="GO:0044218">
    <property type="term" value="C:other organism cell membrane"/>
    <property type="evidence" value="ECO:0007669"/>
    <property type="project" value="UniProtKB-KW"/>
</dbReference>
<dbReference type="InterPro" id="IPR009104">
    <property type="entry name" value="Anemon_actinoporin-like"/>
</dbReference>
<proteinExistence type="predicted"/>
<gene>
    <name evidence="6" type="ORF">N308_13434</name>
</gene>
<dbReference type="STRING" id="441894.ENSSCUP00000011349"/>
<dbReference type="GO" id="GO:0015267">
    <property type="term" value="F:channel activity"/>
    <property type="evidence" value="ECO:0007669"/>
    <property type="project" value="InterPro"/>
</dbReference>
<dbReference type="AlphaFoldDB" id="A0A093HKP5"/>
<keyword evidence="7" id="KW-1185">Reference proteome</keyword>
<dbReference type="Pfam" id="PF06369">
    <property type="entry name" value="Anemone_cytotox"/>
    <property type="match status" value="1"/>
</dbReference>
<dbReference type="EMBL" id="KL206419">
    <property type="protein sequence ID" value="KFV82291.1"/>
    <property type="molecule type" value="Genomic_DNA"/>
</dbReference>
<evidence type="ECO:0000256" key="2">
    <source>
        <dbReference type="ARBA" id="ARBA00004532"/>
    </source>
</evidence>